<dbReference type="RefSeq" id="WP_380967986.1">
    <property type="nucleotide sequence ID" value="NZ_JBHTCO010000020.1"/>
</dbReference>
<dbReference type="PANTHER" id="PTHR30354">
    <property type="entry name" value="GNT FAMILY GLUCONATE TRANSPORTER"/>
    <property type="match status" value="1"/>
</dbReference>
<feature type="transmembrane region" description="Helical" evidence="1">
    <location>
        <begin position="404"/>
        <end position="420"/>
    </location>
</feature>
<dbReference type="InterPro" id="IPR003474">
    <property type="entry name" value="Glcn_transporter"/>
</dbReference>
<feature type="transmembrane region" description="Helical" evidence="1">
    <location>
        <begin position="5"/>
        <end position="23"/>
    </location>
</feature>
<feature type="transmembrane region" description="Helical" evidence="1">
    <location>
        <begin position="324"/>
        <end position="343"/>
    </location>
</feature>
<dbReference type="PANTHER" id="PTHR30354:SF26">
    <property type="entry name" value="TRANSPORTER, PUTATIVE-RELATED"/>
    <property type="match status" value="1"/>
</dbReference>
<dbReference type="Pfam" id="PF02447">
    <property type="entry name" value="GntP_permease"/>
    <property type="match status" value="1"/>
</dbReference>
<feature type="transmembrane region" description="Helical" evidence="1">
    <location>
        <begin position="249"/>
        <end position="269"/>
    </location>
</feature>
<keyword evidence="1" id="KW-0812">Transmembrane</keyword>
<reference evidence="3" key="1">
    <citation type="journal article" date="2019" name="Int. J. Syst. Evol. Microbiol.">
        <title>The Global Catalogue of Microorganisms (GCM) 10K type strain sequencing project: providing services to taxonomists for standard genome sequencing and annotation.</title>
        <authorList>
            <consortium name="The Broad Institute Genomics Platform"/>
            <consortium name="The Broad Institute Genome Sequencing Center for Infectious Disease"/>
            <person name="Wu L."/>
            <person name="Ma J."/>
        </authorList>
    </citation>
    <scope>NUCLEOTIDE SEQUENCE [LARGE SCALE GENOMIC DNA]</scope>
    <source>
        <strain evidence="3">CGMCC 1.16305</strain>
    </source>
</reference>
<feature type="transmembrane region" description="Helical" evidence="1">
    <location>
        <begin position="281"/>
        <end position="303"/>
    </location>
</feature>
<evidence type="ECO:0000313" key="2">
    <source>
        <dbReference type="EMBL" id="MFC7394533.1"/>
    </source>
</evidence>
<keyword evidence="3" id="KW-1185">Reference proteome</keyword>
<dbReference type="Proteomes" id="UP001596505">
    <property type="component" value="Unassembled WGS sequence"/>
</dbReference>
<protein>
    <submittedName>
        <fullName evidence="2">Gluconate:H+ symporter</fullName>
    </submittedName>
</protein>
<feature type="transmembrane region" description="Helical" evidence="1">
    <location>
        <begin position="363"/>
        <end position="392"/>
    </location>
</feature>
<evidence type="ECO:0000256" key="1">
    <source>
        <dbReference type="SAM" id="Phobius"/>
    </source>
</evidence>
<feature type="transmembrane region" description="Helical" evidence="1">
    <location>
        <begin position="59"/>
        <end position="80"/>
    </location>
</feature>
<feature type="transmembrane region" description="Helical" evidence="1">
    <location>
        <begin position="440"/>
        <end position="464"/>
    </location>
</feature>
<feature type="transmembrane region" description="Helical" evidence="1">
    <location>
        <begin position="140"/>
        <end position="158"/>
    </location>
</feature>
<organism evidence="2 3">
    <name type="scientific">Scopulibacillus cellulosilyticus</name>
    <dbReference type="NCBI Taxonomy" id="2665665"/>
    <lineage>
        <taxon>Bacteria</taxon>
        <taxon>Bacillati</taxon>
        <taxon>Bacillota</taxon>
        <taxon>Bacilli</taxon>
        <taxon>Bacillales</taxon>
        <taxon>Sporolactobacillaceae</taxon>
        <taxon>Scopulibacillus</taxon>
    </lineage>
</organism>
<feature type="transmembrane region" description="Helical" evidence="1">
    <location>
        <begin position="178"/>
        <end position="198"/>
    </location>
</feature>
<accession>A0ABW2PYR6</accession>
<evidence type="ECO:0000313" key="3">
    <source>
        <dbReference type="Proteomes" id="UP001596505"/>
    </source>
</evidence>
<feature type="transmembrane region" description="Helical" evidence="1">
    <location>
        <begin position="100"/>
        <end position="128"/>
    </location>
</feature>
<dbReference type="NCBIfam" id="TIGR00791">
    <property type="entry name" value="gntP"/>
    <property type="match status" value="1"/>
</dbReference>
<dbReference type="EMBL" id="JBHTCO010000020">
    <property type="protein sequence ID" value="MFC7394533.1"/>
    <property type="molecule type" value="Genomic_DNA"/>
</dbReference>
<feature type="transmembrane region" description="Helical" evidence="1">
    <location>
        <begin position="29"/>
        <end position="47"/>
    </location>
</feature>
<proteinExistence type="predicted"/>
<comment type="caution">
    <text evidence="2">The sequence shown here is derived from an EMBL/GenBank/DDBJ whole genome shotgun (WGS) entry which is preliminary data.</text>
</comment>
<name>A0ABW2PYR6_9BACL</name>
<sequence length="465" mass="48835">MGDWYLVCITLAAIVVIILGVSVLKLHPFLSLIIASLFLGIFAGLPLDKLVSSYETGVGSLLSDLAGIIGLGTILGKMMADSGGGLQIANALTRKFGESKLHWAMMFSGFIIGLPVFFEVGVVLLLPLVISISKNSKKSILFVGLPLIAGLSIVHGIVPPHPGAMTAIGIYKANVGKSLLYGLIVAIPSAIVAGPLFGKWVSKRVKPSFSPYGESNETAVNTGFNETASTKDSMAVKSGGHLSEHIPSFTAALITILLPILLMLLSMVIEYLPLNHAIINFAKFIGTPVIALLISVFVAYFSLGFHKKVNKGKVTALIEECLKPLAAIMLIMGAGGGFKQVLVDSGVGTAFGHISQNLSLSPIVLAFIIAGLIRVATGSATVALTTAAGIVAPVAEHMTGVNKELLVIATGAGSLMLSHVNDSGFWLVKQYLGLSVKETFKTWTVLETLLSVTAFVCVLILNIFI</sequence>
<keyword evidence="1" id="KW-1133">Transmembrane helix</keyword>
<keyword evidence="1" id="KW-0472">Membrane</keyword>
<gene>
    <name evidence="2" type="ORF">ACFQRG_16375</name>
</gene>
<dbReference type="PIRSF" id="PIRSF002746">
    <property type="entry name" value="Gluconate_transporter"/>
    <property type="match status" value="1"/>
</dbReference>